<accession>K0TDN7</accession>
<feature type="region of interest" description="Disordered" evidence="1">
    <location>
        <begin position="772"/>
        <end position="858"/>
    </location>
</feature>
<feature type="non-terminal residue" evidence="2">
    <location>
        <position position="1"/>
    </location>
</feature>
<feature type="compositionally biased region" description="Basic residues" evidence="1">
    <location>
        <begin position="81"/>
        <end position="100"/>
    </location>
</feature>
<dbReference type="PANTHER" id="PTHR45661:SF3">
    <property type="entry name" value="IG-LIKE DOMAIN-CONTAINING PROTEIN"/>
    <property type="match status" value="1"/>
</dbReference>
<dbReference type="AlphaFoldDB" id="K0TDN7"/>
<evidence type="ECO:0000313" key="2">
    <source>
        <dbReference type="EMBL" id="EJK75204.1"/>
    </source>
</evidence>
<keyword evidence="3" id="KW-1185">Reference proteome</keyword>
<dbReference type="Gene3D" id="3.80.10.10">
    <property type="entry name" value="Ribonuclease Inhibitor"/>
    <property type="match status" value="3"/>
</dbReference>
<feature type="compositionally biased region" description="Low complexity" evidence="1">
    <location>
        <begin position="829"/>
        <end position="839"/>
    </location>
</feature>
<dbReference type="Pfam" id="PF13306">
    <property type="entry name" value="LRR_5"/>
    <property type="match status" value="1"/>
</dbReference>
<organism evidence="2 3">
    <name type="scientific">Thalassiosira oceanica</name>
    <name type="common">Marine diatom</name>
    <dbReference type="NCBI Taxonomy" id="159749"/>
    <lineage>
        <taxon>Eukaryota</taxon>
        <taxon>Sar</taxon>
        <taxon>Stramenopiles</taxon>
        <taxon>Ochrophyta</taxon>
        <taxon>Bacillariophyta</taxon>
        <taxon>Coscinodiscophyceae</taxon>
        <taxon>Thalassiosirophycidae</taxon>
        <taxon>Thalassiosirales</taxon>
        <taxon>Thalassiosiraceae</taxon>
        <taxon>Thalassiosira</taxon>
    </lineage>
</organism>
<sequence length="935" mass="100821">GRVLLVDRSPPRAARVEEAGEEAPGHCAAVRRVAVEERGRGREREPSPRRRPRGGRPGSPPPSEITTAAGGRVAFRAPSLRPRRRRPIRRPRLVRERRGRRSDGAVPGRREVATRSVPRTGSSGPRRHADAEDRAVAVGEGSRSLLRSPVEGRPAGEGVRSCRRRTALNSVVFPDSPSLVLRLWQPRRSTSASRKRGRAQSSLARDLDLILGGPACNRVTFDQVTNSPSARPGKSPPFHLRALSSSVPSLSAGMGNCAAAGTKTGTMDGNASGGKRQRVLQQLGDEVFLYVGGEIARELRSEITRVRIGPQVKDISDGAFRGWINLTDVQFGEGALEVIGECAFEGCKALHQVTIPPSVTKLGDKAFKDCISLAEVHFSDGLQIIGERAFCECQALRGVAVPSSVTELGNGAFKGCINLVALGLHEGLYYIGKSAFHHCEALRGVAIPSSVTELGNGAFKGCISLAKVEFDEGIEIIGERAFHLCKALRSLAVPRTVTKLGSGAFRGCISLVEVEFDEGFEVIGERAFSECIKLARLQFSEGLDIIGERAFYECTAVQSVTIPSSVTKLGSNAFTGCTNLTEVILLGGERLFNQRFLDRGLPSNNGVLDHRRFNKWMGGSLNFSFSGCPLTAVKISVTGTISKRMARLTRGCRLSVEGRIRDLRRVELTQDGNILACFPLVTRAPDNFQDTILVEDRDNQTAQSLHQILRLISFHELKESSILIELAMWKSRLDEHRARADCRISVPDPAKSLIMEYCGRIGVSQNTSTGLGPGKPLAWEPDSPLSSVGASLRGDREPPQGSFVTPQPPRPERLPSHPCGSSSLKYYSRRSPTSRPARSNALCGPGMSPPPSEIATVGAAASPWSPAFRARRPSVRGGGRSAVLALSASGGDERSDGAALTLSQKIPTGANTKVTATARQRHTMTSLPKTMTPWL</sequence>
<dbReference type="PANTHER" id="PTHR45661">
    <property type="entry name" value="SURFACE ANTIGEN"/>
    <property type="match status" value="1"/>
</dbReference>
<proteinExistence type="predicted"/>
<evidence type="ECO:0008006" key="4">
    <source>
        <dbReference type="Google" id="ProtNLM"/>
    </source>
</evidence>
<dbReference type="InterPro" id="IPR053139">
    <property type="entry name" value="Surface_bspA-like"/>
</dbReference>
<reference evidence="2 3" key="1">
    <citation type="journal article" date="2012" name="Genome Biol.">
        <title>Genome and low-iron response of an oceanic diatom adapted to chronic iron limitation.</title>
        <authorList>
            <person name="Lommer M."/>
            <person name="Specht M."/>
            <person name="Roy A.S."/>
            <person name="Kraemer L."/>
            <person name="Andreson R."/>
            <person name="Gutowska M.A."/>
            <person name="Wolf J."/>
            <person name="Bergner S.V."/>
            <person name="Schilhabel M.B."/>
            <person name="Klostermeier U.C."/>
            <person name="Beiko R.G."/>
            <person name="Rosenstiel P."/>
            <person name="Hippler M."/>
            <person name="Laroche J."/>
        </authorList>
    </citation>
    <scope>NUCLEOTIDE SEQUENCE [LARGE SCALE GENOMIC DNA]</scope>
    <source>
        <strain evidence="2 3">CCMP1005</strain>
    </source>
</reference>
<dbReference type="Proteomes" id="UP000266841">
    <property type="component" value="Unassembled WGS sequence"/>
</dbReference>
<evidence type="ECO:0000256" key="1">
    <source>
        <dbReference type="SAM" id="MobiDB-lite"/>
    </source>
</evidence>
<feature type="region of interest" description="Disordered" evidence="1">
    <location>
        <begin position="1"/>
        <end position="158"/>
    </location>
</feature>
<dbReference type="InterPro" id="IPR032675">
    <property type="entry name" value="LRR_dom_sf"/>
</dbReference>
<protein>
    <recommendedName>
        <fullName evidence="4">Leucine-rich repeat protein</fullName>
    </recommendedName>
</protein>
<evidence type="ECO:0000313" key="3">
    <source>
        <dbReference type="Proteomes" id="UP000266841"/>
    </source>
</evidence>
<comment type="caution">
    <text evidence="2">The sequence shown here is derived from an EMBL/GenBank/DDBJ whole genome shotgun (WGS) entry which is preliminary data.</text>
</comment>
<feature type="compositionally biased region" description="Basic and acidic residues" evidence="1">
    <location>
        <begin position="33"/>
        <end position="48"/>
    </location>
</feature>
<dbReference type="SUPFAM" id="SSF52058">
    <property type="entry name" value="L domain-like"/>
    <property type="match status" value="1"/>
</dbReference>
<gene>
    <name evidence="2" type="ORF">THAOC_03079</name>
</gene>
<dbReference type="InterPro" id="IPR026906">
    <property type="entry name" value="LRR_5"/>
</dbReference>
<dbReference type="EMBL" id="AGNL01003070">
    <property type="protein sequence ID" value="EJK75204.1"/>
    <property type="molecule type" value="Genomic_DNA"/>
</dbReference>
<name>K0TDN7_THAOC</name>